<organism evidence="2">
    <name type="scientific">marine sediment metagenome</name>
    <dbReference type="NCBI Taxonomy" id="412755"/>
    <lineage>
        <taxon>unclassified sequences</taxon>
        <taxon>metagenomes</taxon>
        <taxon>ecological metagenomes</taxon>
    </lineage>
</organism>
<gene>
    <name evidence="2" type="ORF">S01H1_76039</name>
</gene>
<sequence>MASSRQQIMETIKALDGAGISQTPNKEVVSMRRQTNSVQTFFRSVVWIIIAVPLLMLFARPDFQRAWEGI</sequence>
<feature type="non-terminal residue" evidence="2">
    <location>
        <position position="70"/>
    </location>
</feature>
<keyword evidence="1" id="KW-1133">Transmembrane helix</keyword>
<protein>
    <recommendedName>
        <fullName evidence="3">Cation-transporting P-type ATPase N-terminal domain-containing protein</fullName>
    </recommendedName>
</protein>
<evidence type="ECO:0008006" key="3">
    <source>
        <dbReference type="Google" id="ProtNLM"/>
    </source>
</evidence>
<dbReference type="EMBL" id="BARS01051004">
    <property type="protein sequence ID" value="GAG52816.1"/>
    <property type="molecule type" value="Genomic_DNA"/>
</dbReference>
<keyword evidence="1" id="KW-0472">Membrane</keyword>
<keyword evidence="1" id="KW-0812">Transmembrane</keyword>
<dbReference type="AlphaFoldDB" id="X0ZXP7"/>
<accession>X0ZXP7</accession>
<name>X0ZXP7_9ZZZZ</name>
<evidence type="ECO:0000256" key="1">
    <source>
        <dbReference type="SAM" id="Phobius"/>
    </source>
</evidence>
<comment type="caution">
    <text evidence="2">The sequence shown here is derived from an EMBL/GenBank/DDBJ whole genome shotgun (WGS) entry which is preliminary data.</text>
</comment>
<reference evidence="2" key="1">
    <citation type="journal article" date="2014" name="Front. Microbiol.">
        <title>High frequency of phylogenetically diverse reductive dehalogenase-homologous genes in deep subseafloor sedimentary metagenomes.</title>
        <authorList>
            <person name="Kawai M."/>
            <person name="Futagami T."/>
            <person name="Toyoda A."/>
            <person name="Takaki Y."/>
            <person name="Nishi S."/>
            <person name="Hori S."/>
            <person name="Arai W."/>
            <person name="Tsubouchi T."/>
            <person name="Morono Y."/>
            <person name="Uchiyama I."/>
            <person name="Ito T."/>
            <person name="Fujiyama A."/>
            <person name="Inagaki F."/>
            <person name="Takami H."/>
        </authorList>
    </citation>
    <scope>NUCLEOTIDE SEQUENCE</scope>
    <source>
        <strain evidence="2">Expedition CK06-06</strain>
    </source>
</reference>
<feature type="transmembrane region" description="Helical" evidence="1">
    <location>
        <begin position="40"/>
        <end position="59"/>
    </location>
</feature>
<evidence type="ECO:0000313" key="2">
    <source>
        <dbReference type="EMBL" id="GAG52816.1"/>
    </source>
</evidence>
<proteinExistence type="predicted"/>